<organism evidence="10">
    <name type="scientific">Candidatus Iainarchaeum sp</name>
    <dbReference type="NCBI Taxonomy" id="3101447"/>
    <lineage>
        <taxon>Archaea</taxon>
        <taxon>Candidatus Iainarchaeota</taxon>
        <taxon>Candidatus Iainarchaeia</taxon>
        <taxon>Candidatus Iainarchaeales</taxon>
        <taxon>Candidatus Iainarchaeaceae</taxon>
        <taxon>Candidatus Iainarchaeum</taxon>
    </lineage>
</organism>
<dbReference type="InterPro" id="IPR005835">
    <property type="entry name" value="NTP_transferase_dom"/>
</dbReference>
<feature type="domain" description="Nucleotidyl transferase" evidence="9">
    <location>
        <begin position="2"/>
        <end position="235"/>
    </location>
</feature>
<dbReference type="InterPro" id="IPR029044">
    <property type="entry name" value="Nucleotide-diphossugar_trans"/>
</dbReference>
<evidence type="ECO:0000256" key="2">
    <source>
        <dbReference type="ARBA" id="ARBA00010480"/>
    </source>
</evidence>
<evidence type="ECO:0000256" key="7">
    <source>
        <dbReference type="ARBA" id="ARBA00022842"/>
    </source>
</evidence>
<dbReference type="GO" id="GO:0008879">
    <property type="term" value="F:glucose-1-phosphate thymidylyltransferase activity"/>
    <property type="evidence" value="ECO:0007669"/>
    <property type="project" value="UniProtKB-EC"/>
</dbReference>
<proteinExistence type="inferred from homology"/>
<gene>
    <name evidence="10" type="ORF">IPJ89_02930</name>
</gene>
<dbReference type="Proteomes" id="UP000596004">
    <property type="component" value="Chromosome"/>
</dbReference>
<name>A0A7T9DIT9_9ARCH</name>
<dbReference type="PANTHER" id="PTHR43532:SF1">
    <property type="entry name" value="GLUCOSE-1-PHOSPHATE THYMIDYLYLTRANSFERASE 1"/>
    <property type="match status" value="1"/>
</dbReference>
<dbReference type="AlphaFoldDB" id="A0A7T9DIT9"/>
<evidence type="ECO:0000256" key="6">
    <source>
        <dbReference type="ARBA" id="ARBA00022723"/>
    </source>
</evidence>
<dbReference type="Gene3D" id="3.90.550.10">
    <property type="entry name" value="Spore Coat Polysaccharide Biosynthesis Protein SpsA, Chain A"/>
    <property type="match status" value="1"/>
</dbReference>
<evidence type="ECO:0000259" key="9">
    <source>
        <dbReference type="Pfam" id="PF00483"/>
    </source>
</evidence>
<keyword evidence="5" id="KW-0548">Nucleotidyltransferase</keyword>
<keyword evidence="6" id="KW-0479">Metal-binding</keyword>
<evidence type="ECO:0000313" key="10">
    <source>
        <dbReference type="EMBL" id="QQR92098.1"/>
    </source>
</evidence>
<evidence type="ECO:0000256" key="4">
    <source>
        <dbReference type="ARBA" id="ARBA00022679"/>
    </source>
</evidence>
<dbReference type="EMBL" id="CP064981">
    <property type="protein sequence ID" value="QQR92098.1"/>
    <property type="molecule type" value="Genomic_DNA"/>
</dbReference>
<keyword evidence="7" id="KW-0460">Magnesium</keyword>
<evidence type="ECO:0000256" key="5">
    <source>
        <dbReference type="ARBA" id="ARBA00022695"/>
    </source>
</evidence>
<evidence type="ECO:0000256" key="3">
    <source>
        <dbReference type="ARBA" id="ARBA00012461"/>
    </source>
</evidence>
<dbReference type="InterPro" id="IPR005907">
    <property type="entry name" value="G1P_thy_trans_s"/>
</dbReference>
<sequence>MKGIILAGGNGTRLRPLTLATNKHLLPIFDKPMIYYPLQTLKDAGITDIMIITSGEHAGNVFKLMGSGKDFGVKFTYRVQDVAGGLPHAIALAEDFVGNDKFISINGDNILSDSIAEYVQAFSDGKEESHILLYETTPEEARKAGVAIMENGKMTGFVEKPAAPPSNWISIGVYMYDKKVFDVIRTLKPSARGELEITDLHNHFLAQGKLAASKISGKWLDAGTIEELARANNEVRHWDVSKKMGQ</sequence>
<evidence type="ECO:0000256" key="1">
    <source>
        <dbReference type="ARBA" id="ARBA00001946"/>
    </source>
</evidence>
<evidence type="ECO:0000256" key="8">
    <source>
        <dbReference type="ARBA" id="ARBA00049336"/>
    </source>
</evidence>
<dbReference type="EC" id="2.7.7.24" evidence="3"/>
<keyword evidence="4 10" id="KW-0808">Transferase</keyword>
<reference evidence="10" key="1">
    <citation type="submission" date="2020-11" db="EMBL/GenBank/DDBJ databases">
        <title>Connecting structure to function with the recovery of over 1000 high-quality activated sludge metagenome-assembled genomes encoding full-length rRNA genes using long-read sequencing.</title>
        <authorList>
            <person name="Singleton C.M."/>
            <person name="Petriglieri F."/>
            <person name="Kristensen J.M."/>
            <person name="Kirkegaard R.H."/>
            <person name="Michaelsen T.Y."/>
            <person name="Andersen M.H."/>
            <person name="Karst S.M."/>
            <person name="Dueholm M.S."/>
            <person name="Nielsen P.H."/>
            <person name="Albertsen M."/>
        </authorList>
    </citation>
    <scope>NUCLEOTIDE SEQUENCE</scope>
    <source>
        <strain evidence="10">Fred_18-Q3-R57-64_BAT3C.431</strain>
    </source>
</reference>
<dbReference type="Pfam" id="PF00483">
    <property type="entry name" value="NTP_transferase"/>
    <property type="match status" value="1"/>
</dbReference>
<dbReference type="SUPFAM" id="SSF53448">
    <property type="entry name" value="Nucleotide-diphospho-sugar transferases"/>
    <property type="match status" value="1"/>
</dbReference>
<comment type="similarity">
    <text evidence="2">Belongs to the glucose-1-phosphate thymidylyltransferase family.</text>
</comment>
<protein>
    <recommendedName>
        <fullName evidence="3">glucose-1-phosphate thymidylyltransferase</fullName>
        <ecNumber evidence="3">2.7.7.24</ecNumber>
    </recommendedName>
</protein>
<accession>A0A7T9DIT9</accession>
<dbReference type="GO" id="GO:0046872">
    <property type="term" value="F:metal ion binding"/>
    <property type="evidence" value="ECO:0007669"/>
    <property type="project" value="UniProtKB-KW"/>
</dbReference>
<comment type="cofactor">
    <cofactor evidence="1">
        <name>Mg(2+)</name>
        <dbReference type="ChEBI" id="CHEBI:18420"/>
    </cofactor>
</comment>
<comment type="catalytic activity">
    <reaction evidence="8">
        <text>dTTP + alpha-D-glucose 1-phosphate + H(+) = dTDP-alpha-D-glucose + diphosphate</text>
        <dbReference type="Rhea" id="RHEA:15225"/>
        <dbReference type="ChEBI" id="CHEBI:15378"/>
        <dbReference type="ChEBI" id="CHEBI:33019"/>
        <dbReference type="ChEBI" id="CHEBI:37568"/>
        <dbReference type="ChEBI" id="CHEBI:57477"/>
        <dbReference type="ChEBI" id="CHEBI:58601"/>
        <dbReference type="EC" id="2.7.7.24"/>
    </reaction>
</comment>
<dbReference type="PANTHER" id="PTHR43532">
    <property type="entry name" value="GLUCOSE-1-PHOSPHATE THYMIDYLYLTRANSFERASE"/>
    <property type="match status" value="1"/>
</dbReference>